<dbReference type="Pfam" id="PF00534">
    <property type="entry name" value="Glycos_transf_1"/>
    <property type="match status" value="1"/>
</dbReference>
<dbReference type="PhylomeDB" id="Q7LXI2"/>
<protein>
    <submittedName>
        <fullName evidence="3">Glycosyltransferase</fullName>
    </submittedName>
</protein>
<dbReference type="KEGG" id="sso:SSO0791"/>
<keyword evidence="4" id="KW-1185">Reference proteome</keyword>
<evidence type="ECO:0000256" key="1">
    <source>
        <dbReference type="ARBA" id="ARBA00022679"/>
    </source>
</evidence>
<dbReference type="Gene3D" id="3.40.50.2000">
    <property type="entry name" value="Glycogen Phosphorylase B"/>
    <property type="match status" value="2"/>
</dbReference>
<dbReference type="EnsemblBacteria" id="AAK41089">
    <property type="protein sequence ID" value="AAK41089"/>
    <property type="gene ID" value="SSO0791"/>
</dbReference>
<dbReference type="PANTHER" id="PTHR46401">
    <property type="entry name" value="GLYCOSYLTRANSFERASE WBBK-RELATED"/>
    <property type="match status" value="1"/>
</dbReference>
<gene>
    <name evidence="3" type="ordered locus">SSO0791</name>
</gene>
<dbReference type="Proteomes" id="UP000001974">
    <property type="component" value="Chromosome"/>
</dbReference>
<dbReference type="GO" id="GO:0016757">
    <property type="term" value="F:glycosyltransferase activity"/>
    <property type="evidence" value="ECO:0000318"/>
    <property type="project" value="GO_Central"/>
</dbReference>
<dbReference type="PANTHER" id="PTHR46401:SF2">
    <property type="entry name" value="GLYCOSYLTRANSFERASE WBBK-RELATED"/>
    <property type="match status" value="1"/>
</dbReference>
<evidence type="ECO:0000313" key="4">
    <source>
        <dbReference type="Proteomes" id="UP000001974"/>
    </source>
</evidence>
<dbReference type="PIR" id="B99229">
    <property type="entry name" value="B99229"/>
</dbReference>
<keyword evidence="1" id="KW-0808">Transferase</keyword>
<dbReference type="eggNOG" id="arCOG05431">
    <property type="taxonomic scope" value="Archaea"/>
</dbReference>
<dbReference type="EMBL" id="AE006641">
    <property type="protein sequence ID" value="AAK41089.1"/>
    <property type="molecule type" value="Genomic_DNA"/>
</dbReference>
<dbReference type="SUPFAM" id="SSF53756">
    <property type="entry name" value="UDP-Glycosyltransferase/glycogen phosphorylase"/>
    <property type="match status" value="1"/>
</dbReference>
<feature type="domain" description="Glycosyl transferase family 1" evidence="2">
    <location>
        <begin position="206"/>
        <end position="331"/>
    </location>
</feature>
<proteinExistence type="predicted"/>
<dbReference type="HOGENOM" id="CLU_782162_0_0_2"/>
<dbReference type="PaxDb" id="273057-SSO0791"/>
<evidence type="ECO:0000259" key="2">
    <source>
        <dbReference type="Pfam" id="PF00534"/>
    </source>
</evidence>
<dbReference type="PATRIC" id="fig|273057.12.peg.797"/>
<dbReference type="InParanoid" id="Q7LXI2"/>
<reference evidence="4" key="1">
    <citation type="journal article" date="2001" name="Proc. Natl. Acad. Sci. U.S.A.">
        <title>The complete genome of the crenarchaeon Sulfolobus solfataricus P2.</title>
        <authorList>
            <person name="She Q."/>
            <person name="Singh R.K."/>
            <person name="Confalonieri F."/>
            <person name="Zivanovic Y."/>
            <person name="Allard G."/>
            <person name="Awayez M.J."/>
            <person name="Chan-Weiher C.C.-Y."/>
            <person name="Clausen I.G."/>
            <person name="Curtis B.A."/>
            <person name="De Moors A."/>
            <person name="Erauso G."/>
            <person name="Fletcher C."/>
            <person name="Gordon P.M.K."/>
            <person name="Heikamp-de Jong I."/>
            <person name="Jeffries A.C."/>
            <person name="Kozera C.J."/>
            <person name="Medina N."/>
            <person name="Peng X."/>
            <person name="Thi-Ngoc H.P."/>
            <person name="Redder P."/>
            <person name="Schenk M.E."/>
            <person name="Theriault C."/>
            <person name="Tolstrup N."/>
            <person name="Charlebois R.L."/>
            <person name="Doolittle W.F."/>
            <person name="Duguet M."/>
            <person name="Gaasterland T."/>
            <person name="Garrett R.A."/>
            <person name="Ragan M.A."/>
            <person name="Sensen C.W."/>
            <person name="Van der Oost J."/>
        </authorList>
    </citation>
    <scope>NUCLEOTIDE SEQUENCE [LARGE SCALE GENOMIC DNA]</scope>
    <source>
        <strain evidence="4">ATCC 35092 / DSM 1617 / JCM 11322 / P2</strain>
    </source>
</reference>
<evidence type="ECO:0000313" key="3">
    <source>
        <dbReference type="EMBL" id="AAK41089.1"/>
    </source>
</evidence>
<dbReference type="STRING" id="273057.SSO0791"/>
<dbReference type="CDD" id="cd03801">
    <property type="entry name" value="GT4_PimA-like"/>
    <property type="match status" value="1"/>
</dbReference>
<dbReference type="CAZy" id="GT4">
    <property type="family name" value="Glycosyltransferase Family 4"/>
</dbReference>
<accession>Q7LXI2</accession>
<dbReference type="InterPro" id="IPR001296">
    <property type="entry name" value="Glyco_trans_1"/>
</dbReference>
<sequence>MMFTIALRVLWNGGVARIAVEQARNAKAKLLVYRESFYNYDLSGIYVEFLRRKGEKGFLTPLFRRITEIYAKNRGDEATVDLDLIVKASRIIKGPALFHDQFAGITGYLRKVFDGEDYAIYLHETSLTLKGIKYLIPKVMERKVLEDAKIVLTNSQWNKRILEDKGIKAEVLYPGCYPIDKIEEDKENFVLTVSMWDEGRKPEIYGEIAKRIKGKLIMAGSWARRDTMEEFKRKYPEVIVTGNISEDKLRELYKKASLTIRFGFNERGPGMAVLESLCNGTAVIANDGLGGKEFVIEGENGYVVKDWKEAVDRINEVLENHKLRRSLSINALETSKKYSWRNHANKLTEIMEKLV</sequence>
<name>Q7LXI2_SACS2</name>
<organism evidence="3 4">
    <name type="scientific">Saccharolobus solfataricus (strain ATCC 35092 / DSM 1617 / JCM 11322 / P2)</name>
    <name type="common">Sulfolobus solfataricus</name>
    <dbReference type="NCBI Taxonomy" id="273057"/>
    <lineage>
        <taxon>Archaea</taxon>
        <taxon>Thermoproteota</taxon>
        <taxon>Thermoprotei</taxon>
        <taxon>Sulfolobales</taxon>
        <taxon>Sulfolobaceae</taxon>
        <taxon>Saccharolobus</taxon>
    </lineage>
</organism>
<dbReference type="AlphaFoldDB" id="Q7LXI2"/>